<protein>
    <submittedName>
        <fullName evidence="5">Class I SAM-dependent methyltransferase</fullName>
    </submittedName>
</protein>
<reference evidence="5" key="1">
    <citation type="submission" date="2022-10" db="EMBL/GenBank/DDBJ databases">
        <title>The complete genomes of actinobacterial strains from the NBC collection.</title>
        <authorList>
            <person name="Joergensen T.S."/>
            <person name="Alvarez Arevalo M."/>
            <person name="Sterndorff E.B."/>
            <person name="Faurdal D."/>
            <person name="Vuksanovic O."/>
            <person name="Mourched A.-S."/>
            <person name="Charusanti P."/>
            <person name="Shaw S."/>
            <person name="Blin K."/>
            <person name="Weber T."/>
        </authorList>
    </citation>
    <scope>NUCLEOTIDE SEQUENCE</scope>
    <source>
        <strain evidence="5">NBC_01482</strain>
    </source>
</reference>
<dbReference type="GO" id="GO:0032259">
    <property type="term" value="P:methylation"/>
    <property type="evidence" value="ECO:0007669"/>
    <property type="project" value="UniProtKB-KW"/>
</dbReference>
<dbReference type="CDD" id="cd02440">
    <property type="entry name" value="AdoMet_MTases"/>
    <property type="match status" value="1"/>
</dbReference>
<gene>
    <name evidence="5" type="ORF">OG563_21790</name>
</gene>
<evidence type="ECO:0000313" key="6">
    <source>
        <dbReference type="Proteomes" id="UP001432062"/>
    </source>
</evidence>
<keyword evidence="6" id="KW-1185">Reference proteome</keyword>
<evidence type="ECO:0000256" key="3">
    <source>
        <dbReference type="ARBA" id="ARBA00022691"/>
    </source>
</evidence>
<accession>A0ABZ1Z899</accession>
<dbReference type="InterPro" id="IPR029063">
    <property type="entry name" value="SAM-dependent_MTases_sf"/>
</dbReference>
<dbReference type="GO" id="GO:0008168">
    <property type="term" value="F:methyltransferase activity"/>
    <property type="evidence" value="ECO:0007669"/>
    <property type="project" value="UniProtKB-KW"/>
</dbReference>
<dbReference type="RefSeq" id="WP_327095262.1">
    <property type="nucleotide sequence ID" value="NZ_CP109149.1"/>
</dbReference>
<dbReference type="PANTHER" id="PTHR43464:SF19">
    <property type="entry name" value="UBIQUINONE BIOSYNTHESIS O-METHYLTRANSFERASE, MITOCHONDRIAL"/>
    <property type="match status" value="1"/>
</dbReference>
<organism evidence="5 6">
    <name type="scientific">Nocardia vinacea</name>
    <dbReference type="NCBI Taxonomy" id="96468"/>
    <lineage>
        <taxon>Bacteria</taxon>
        <taxon>Bacillati</taxon>
        <taxon>Actinomycetota</taxon>
        <taxon>Actinomycetes</taxon>
        <taxon>Mycobacteriales</taxon>
        <taxon>Nocardiaceae</taxon>
        <taxon>Nocardia</taxon>
    </lineage>
</organism>
<dbReference type="InterPro" id="IPR013217">
    <property type="entry name" value="Methyltransf_12"/>
</dbReference>
<keyword evidence="3" id="KW-0949">S-adenosyl-L-methionine</keyword>
<keyword evidence="2" id="KW-0808">Transferase</keyword>
<keyword evidence="1 5" id="KW-0489">Methyltransferase</keyword>
<evidence type="ECO:0000256" key="1">
    <source>
        <dbReference type="ARBA" id="ARBA00022603"/>
    </source>
</evidence>
<dbReference type="SUPFAM" id="SSF53335">
    <property type="entry name" value="S-adenosyl-L-methionine-dependent methyltransferases"/>
    <property type="match status" value="1"/>
</dbReference>
<dbReference type="Proteomes" id="UP001432062">
    <property type="component" value="Chromosome"/>
</dbReference>
<proteinExistence type="predicted"/>
<dbReference type="Pfam" id="PF08242">
    <property type="entry name" value="Methyltransf_12"/>
    <property type="match status" value="1"/>
</dbReference>
<dbReference type="Gene3D" id="3.40.50.150">
    <property type="entry name" value="Vaccinia Virus protein VP39"/>
    <property type="match status" value="1"/>
</dbReference>
<evidence type="ECO:0000259" key="4">
    <source>
        <dbReference type="Pfam" id="PF08242"/>
    </source>
</evidence>
<name>A0ABZ1Z899_9NOCA</name>
<dbReference type="PANTHER" id="PTHR43464">
    <property type="entry name" value="METHYLTRANSFERASE"/>
    <property type="match status" value="1"/>
</dbReference>
<evidence type="ECO:0000256" key="2">
    <source>
        <dbReference type="ARBA" id="ARBA00022679"/>
    </source>
</evidence>
<evidence type="ECO:0000313" key="5">
    <source>
        <dbReference type="EMBL" id="WUV50591.1"/>
    </source>
</evidence>
<dbReference type="EMBL" id="CP109441">
    <property type="protein sequence ID" value="WUV50591.1"/>
    <property type="molecule type" value="Genomic_DNA"/>
</dbReference>
<feature type="domain" description="Methyltransferase type 12" evidence="4">
    <location>
        <begin position="23"/>
        <end position="129"/>
    </location>
</feature>
<sequence>MAADTRFEWIAETMHLRPDDRILEIGPGSGDSIAYLAARLDGGRIVGVDRSPTAIARAKKRHAALIKCGKVHLLHAGLEQLDRARVLAEIGPARGFDKVVAVNVNLFWTKRPTAELALIRQVLTPDGTLYLFYGYGQPDGPAGAGPKPAPGHLIDYLATAGFDGAIVRSGDILGVVAKPRRNP</sequence>